<reference evidence="1" key="1">
    <citation type="journal article" date="2014" name="Front. Microbiol.">
        <title>High frequency of phylogenetically diverse reductive dehalogenase-homologous genes in deep subseafloor sedimentary metagenomes.</title>
        <authorList>
            <person name="Kawai M."/>
            <person name="Futagami T."/>
            <person name="Toyoda A."/>
            <person name="Takaki Y."/>
            <person name="Nishi S."/>
            <person name="Hori S."/>
            <person name="Arai W."/>
            <person name="Tsubouchi T."/>
            <person name="Morono Y."/>
            <person name="Uchiyama I."/>
            <person name="Ito T."/>
            <person name="Fujiyama A."/>
            <person name="Inagaki F."/>
            <person name="Takami H."/>
        </authorList>
    </citation>
    <scope>NUCLEOTIDE SEQUENCE</scope>
    <source>
        <strain evidence="1">Expedition CK06-06</strain>
    </source>
</reference>
<comment type="caution">
    <text evidence="1">The sequence shown here is derived from an EMBL/GenBank/DDBJ whole genome shotgun (WGS) entry which is preliminary data.</text>
</comment>
<gene>
    <name evidence="1" type="ORF">S01H1_23963</name>
</gene>
<dbReference type="EMBL" id="BARS01014039">
    <property type="protein sequence ID" value="GAF89397.1"/>
    <property type="molecule type" value="Genomic_DNA"/>
</dbReference>
<evidence type="ECO:0000313" key="1">
    <source>
        <dbReference type="EMBL" id="GAF89397.1"/>
    </source>
</evidence>
<protein>
    <submittedName>
        <fullName evidence="1">Uncharacterized protein</fullName>
    </submittedName>
</protein>
<name>X0TMN7_9ZZZZ</name>
<proteinExistence type="predicted"/>
<organism evidence="1">
    <name type="scientific">marine sediment metagenome</name>
    <dbReference type="NCBI Taxonomy" id="412755"/>
    <lineage>
        <taxon>unclassified sequences</taxon>
        <taxon>metagenomes</taxon>
        <taxon>ecological metagenomes</taxon>
    </lineage>
</organism>
<dbReference type="AlphaFoldDB" id="X0TMN7"/>
<dbReference type="PROSITE" id="PS51257">
    <property type="entry name" value="PROKAR_LIPOPROTEIN"/>
    <property type="match status" value="1"/>
</dbReference>
<feature type="non-terminal residue" evidence="1">
    <location>
        <position position="35"/>
    </location>
</feature>
<accession>X0TMN7</accession>
<sequence>MRKTHFLLAILLAVTTGCQRARLATGQPAAAERKR</sequence>